<evidence type="ECO:0000313" key="2">
    <source>
        <dbReference type="Proteomes" id="UP001575622"/>
    </source>
</evidence>
<dbReference type="Proteomes" id="UP001575622">
    <property type="component" value="Unassembled WGS sequence"/>
</dbReference>
<organism evidence="1 2">
    <name type="scientific">Paenibacillus oleatilyticus</name>
    <dbReference type="NCBI Taxonomy" id="2594886"/>
    <lineage>
        <taxon>Bacteria</taxon>
        <taxon>Bacillati</taxon>
        <taxon>Bacillota</taxon>
        <taxon>Bacilli</taxon>
        <taxon>Bacillales</taxon>
        <taxon>Paenibacillaceae</taxon>
        <taxon>Paenibacillus</taxon>
    </lineage>
</organism>
<dbReference type="RefSeq" id="WP_373955827.1">
    <property type="nucleotide sequence ID" value="NZ_JBHDLN010000016.1"/>
</dbReference>
<name>A0ABV4V743_9BACL</name>
<comment type="caution">
    <text evidence="1">The sequence shown here is derived from an EMBL/GenBank/DDBJ whole genome shotgun (WGS) entry which is preliminary data.</text>
</comment>
<gene>
    <name evidence="1" type="ORF">ACEU3E_26690</name>
</gene>
<sequence length="58" mass="6660">MDLNGYTAVNDWTMREINSMLARGKKSRVKGLELQIYLGLKWCTVARKPDQDGTNENE</sequence>
<protein>
    <submittedName>
        <fullName evidence="1">Uncharacterized protein</fullName>
    </submittedName>
</protein>
<accession>A0ABV4V743</accession>
<dbReference type="EMBL" id="JBHDLN010000016">
    <property type="protein sequence ID" value="MFB0845780.1"/>
    <property type="molecule type" value="Genomic_DNA"/>
</dbReference>
<keyword evidence="2" id="KW-1185">Reference proteome</keyword>
<evidence type="ECO:0000313" key="1">
    <source>
        <dbReference type="EMBL" id="MFB0845780.1"/>
    </source>
</evidence>
<reference evidence="1 2" key="1">
    <citation type="submission" date="2024-09" db="EMBL/GenBank/DDBJ databases">
        <authorList>
            <person name="Makale K.P.P."/>
            <person name="Makhzoum A."/>
            <person name="Rantong G."/>
            <person name="Rahube T.O."/>
        </authorList>
    </citation>
    <scope>NUCLEOTIDE SEQUENCE [LARGE SCALE GENOMIC DNA]</scope>
    <source>
        <strain evidence="1 2">KM_D13</strain>
    </source>
</reference>
<proteinExistence type="predicted"/>